<gene>
    <name evidence="8" type="ORF">KL940_002527</name>
</gene>
<dbReference type="InterPro" id="IPR003511">
    <property type="entry name" value="HORMA_dom"/>
</dbReference>
<proteinExistence type="inferred from homology"/>
<comment type="subcellular location">
    <subcellularLocation>
        <location evidence="1">Nucleus</location>
    </subcellularLocation>
</comment>
<dbReference type="EMBL" id="JAHLVD010000006">
    <property type="protein sequence ID" value="KAG7849497.1"/>
    <property type="molecule type" value="Genomic_DNA"/>
</dbReference>
<evidence type="ECO:0000256" key="6">
    <source>
        <dbReference type="ARBA" id="ARBA00023306"/>
    </source>
</evidence>
<dbReference type="Pfam" id="PF02301">
    <property type="entry name" value="HORMA"/>
    <property type="match status" value="1"/>
</dbReference>
<dbReference type="PANTHER" id="PTHR11842">
    <property type="entry name" value="MITOTIC SPINDLE ASSEMBLY CHECKPOINT PROTEIN MAD2"/>
    <property type="match status" value="1"/>
</dbReference>
<keyword evidence="5" id="KW-0539">Nucleus</keyword>
<keyword evidence="6" id="KW-0131">Cell cycle</keyword>
<name>A0ABQ7RWM0_PICAN</name>
<evidence type="ECO:0000313" key="9">
    <source>
        <dbReference type="Proteomes" id="UP001197328"/>
    </source>
</evidence>
<reference evidence="8 9" key="1">
    <citation type="journal article" date="2021" name="G3 (Bethesda)">
        <title>Genomic diversity, chromosomal rearrangements, and interspecies hybridization in the ogataea polymorpha species complex.</title>
        <authorList>
            <person name="Hanson S.J."/>
            <person name="Cinneide E.O."/>
            <person name="Salzberg L.I."/>
            <person name="Wolfe K.H."/>
            <person name="McGowan J."/>
            <person name="Fitzpatrick D.A."/>
            <person name="Matlin K."/>
        </authorList>
    </citation>
    <scope>NUCLEOTIDE SEQUENCE [LARGE SCALE GENOMIC DNA]</scope>
    <source>
        <strain evidence="8">51-138</strain>
    </source>
</reference>
<evidence type="ECO:0000313" key="8">
    <source>
        <dbReference type="EMBL" id="KAG7849497.1"/>
    </source>
</evidence>
<feature type="domain" description="HORMA" evidence="7">
    <location>
        <begin position="89"/>
        <end position="273"/>
    </location>
</feature>
<dbReference type="Gene3D" id="3.30.900.10">
    <property type="entry name" value="HORMA domain"/>
    <property type="match status" value="1"/>
</dbReference>
<evidence type="ECO:0000256" key="3">
    <source>
        <dbReference type="ARBA" id="ARBA00022618"/>
    </source>
</evidence>
<dbReference type="Proteomes" id="UP001197328">
    <property type="component" value="Unassembled WGS sequence"/>
</dbReference>
<protein>
    <recommendedName>
        <fullName evidence="7">HORMA domain-containing protein</fullName>
    </recommendedName>
</protein>
<keyword evidence="9" id="KW-1185">Reference proteome</keyword>
<evidence type="ECO:0000256" key="5">
    <source>
        <dbReference type="ARBA" id="ARBA00023242"/>
    </source>
</evidence>
<dbReference type="PROSITE" id="PS50815">
    <property type="entry name" value="HORMA"/>
    <property type="match status" value="1"/>
</dbReference>
<accession>A0ABQ7RWM0</accession>
<evidence type="ECO:0000256" key="4">
    <source>
        <dbReference type="ARBA" id="ARBA00022776"/>
    </source>
</evidence>
<organism evidence="8 9">
    <name type="scientific">Pichia angusta</name>
    <name type="common">Yeast</name>
    <name type="synonym">Hansenula polymorpha</name>
    <dbReference type="NCBI Taxonomy" id="870730"/>
    <lineage>
        <taxon>Eukaryota</taxon>
        <taxon>Fungi</taxon>
        <taxon>Dikarya</taxon>
        <taxon>Ascomycota</taxon>
        <taxon>Saccharomycotina</taxon>
        <taxon>Pichiomycetes</taxon>
        <taxon>Pichiales</taxon>
        <taxon>Pichiaceae</taxon>
        <taxon>Ogataea</taxon>
    </lineage>
</organism>
<comment type="similarity">
    <text evidence="2">Belongs to the MAD2 family.</text>
</comment>
<evidence type="ECO:0000259" key="7">
    <source>
        <dbReference type="PROSITE" id="PS50815"/>
    </source>
</evidence>
<evidence type="ECO:0000256" key="2">
    <source>
        <dbReference type="ARBA" id="ARBA00010348"/>
    </source>
</evidence>
<keyword evidence="4" id="KW-0498">Mitosis</keyword>
<comment type="caution">
    <text evidence="8">The sequence shown here is derived from an EMBL/GenBank/DDBJ whole genome shotgun (WGS) entry which is preliminary data.</text>
</comment>
<dbReference type="InterPro" id="IPR036570">
    <property type="entry name" value="HORMA_dom_sf"/>
</dbReference>
<dbReference type="PANTHER" id="PTHR11842:SF11">
    <property type="entry name" value="MITOTIC SPINDLE ASSEMBLY CHECKPOINT PROTEIN MAD2A"/>
    <property type="match status" value="1"/>
</dbReference>
<dbReference type="SUPFAM" id="SSF56019">
    <property type="entry name" value="The spindle assembly checkpoint protein mad2"/>
    <property type="match status" value="1"/>
</dbReference>
<evidence type="ECO:0000256" key="1">
    <source>
        <dbReference type="ARBA" id="ARBA00004123"/>
    </source>
</evidence>
<keyword evidence="3" id="KW-0132">Cell division</keyword>
<sequence length="278" mass="31606">MEHCRRLGGVLEEHFHQPGPVVQRRIVGDVSVDHFCCVIEFLQICVQLLLACLPQFHAVHHVPSVLPHVVIPRVCFQKRVNHRHLGVPVGQGVVLQAPFPVVPNPVAFGEPSQMLNTQRQLTVRKYGLNMLVPTDDELQSYVKQIMKQLHKWVYGGLISRLVVAIVSKETGETVEKWQFNLEIQKPDTEETEGKPNEQIQREIQAIIRQITASVTFLPELEDECTFNVLVYADPNCRVPEEWGDSRTHEITGATESVKFRSFSTTSHRVDALVEYKHG</sequence>
<dbReference type="InterPro" id="IPR045091">
    <property type="entry name" value="Mad2-like"/>
</dbReference>